<evidence type="ECO:0000256" key="3">
    <source>
        <dbReference type="SAM" id="Phobius"/>
    </source>
</evidence>
<dbReference type="Proteomes" id="UP001595925">
    <property type="component" value="Unassembled WGS sequence"/>
</dbReference>
<dbReference type="EMBL" id="JBHSJG010000026">
    <property type="protein sequence ID" value="MFC4987477.1"/>
    <property type="molecule type" value="Genomic_DNA"/>
</dbReference>
<dbReference type="AlphaFoldDB" id="A0ABD5QCQ3"/>
<protein>
    <submittedName>
        <fullName evidence="5">Glycosyltransferase family 2 protein</fullName>
        <ecNumber evidence="5">2.4.-.-</ecNumber>
    </submittedName>
</protein>
<dbReference type="InterPro" id="IPR029044">
    <property type="entry name" value="Nucleotide-diphossugar_trans"/>
</dbReference>
<dbReference type="CDD" id="cd06439">
    <property type="entry name" value="CESA_like_1"/>
    <property type="match status" value="1"/>
</dbReference>
<dbReference type="PANTHER" id="PTHR43630">
    <property type="entry name" value="POLY-BETA-1,6-N-ACETYL-D-GLUCOSAMINE SYNTHASE"/>
    <property type="match status" value="1"/>
</dbReference>
<feature type="transmembrane region" description="Helical" evidence="3">
    <location>
        <begin position="6"/>
        <end position="32"/>
    </location>
</feature>
<dbReference type="Gene3D" id="3.90.550.10">
    <property type="entry name" value="Spore Coat Polysaccharide Biosynthesis Protein SpsA, Chain A"/>
    <property type="match status" value="1"/>
</dbReference>
<dbReference type="InterPro" id="IPR001173">
    <property type="entry name" value="Glyco_trans_2-like"/>
</dbReference>
<evidence type="ECO:0000256" key="1">
    <source>
        <dbReference type="ARBA" id="ARBA00022676"/>
    </source>
</evidence>
<keyword evidence="3" id="KW-1133">Transmembrane helix</keyword>
<feature type="transmembrane region" description="Helical" evidence="3">
    <location>
        <begin position="291"/>
        <end position="312"/>
    </location>
</feature>
<keyword evidence="3" id="KW-0812">Transmembrane</keyword>
<dbReference type="EC" id="2.4.-.-" evidence="5"/>
<proteinExistence type="predicted"/>
<evidence type="ECO:0000313" key="6">
    <source>
        <dbReference type="Proteomes" id="UP001595925"/>
    </source>
</evidence>
<comment type="caution">
    <text evidence="5">The sequence shown here is derived from an EMBL/GenBank/DDBJ whole genome shotgun (WGS) entry which is preliminary data.</text>
</comment>
<sequence>MIETVLIAVLGASSLLAAHSYVLYPLALYGFVAAGRGSNPDRTGDLPTVSLVVAAYNEEEVIAEKIENSLELDYPEDRLEIVVFSDASTDRTDEIVRSYEDSGVSLLRIEGRVGKTECQNRAVTATDGEVIVFSDANSMYEPDAIRHLVAGFGEGVGCVAGELQYRDESEVEGESMYWRYESWIKGLESAFHSTVTGNGSIYAVRRSAYVPLPAEAISDFAEPLAIVGEGGRIAYEPDAVAWEDTGTSVGEELGRRSRIVTRSWHTVASYAHLLNPLSYPTFAFQLWSHKVLRWLTPVFLGAILVSTLGLVAVSPSPLSVAVLGAQLVCYGLAAAGAALDRAGRETPTVVHVPYYFLVANYGMARGLANFLHGRNIVTWETVSRDD</sequence>
<evidence type="ECO:0000256" key="2">
    <source>
        <dbReference type="ARBA" id="ARBA00022679"/>
    </source>
</evidence>
<feature type="domain" description="Glycosyltransferase 2-like" evidence="4">
    <location>
        <begin position="50"/>
        <end position="193"/>
    </location>
</feature>
<dbReference type="PANTHER" id="PTHR43630:SF1">
    <property type="entry name" value="POLY-BETA-1,6-N-ACETYL-D-GLUCOSAMINE SYNTHASE"/>
    <property type="match status" value="1"/>
</dbReference>
<evidence type="ECO:0000259" key="4">
    <source>
        <dbReference type="Pfam" id="PF00535"/>
    </source>
</evidence>
<name>A0ABD5QCQ3_9EURY</name>
<accession>A0ABD5QCQ3</accession>
<gene>
    <name evidence="5" type="ORF">ACFPFO_06820</name>
</gene>
<reference evidence="5 6" key="1">
    <citation type="journal article" date="2019" name="Int. J. Syst. Evol. Microbiol.">
        <title>The Global Catalogue of Microorganisms (GCM) 10K type strain sequencing project: providing services to taxonomists for standard genome sequencing and annotation.</title>
        <authorList>
            <consortium name="The Broad Institute Genomics Platform"/>
            <consortium name="The Broad Institute Genome Sequencing Center for Infectious Disease"/>
            <person name="Wu L."/>
            <person name="Ma J."/>
        </authorList>
    </citation>
    <scope>NUCLEOTIDE SEQUENCE [LARGE SCALE GENOMIC DNA]</scope>
    <source>
        <strain evidence="5 6">CGMCC 1.15824</strain>
    </source>
</reference>
<keyword evidence="1 5" id="KW-0328">Glycosyltransferase</keyword>
<evidence type="ECO:0000313" key="5">
    <source>
        <dbReference type="EMBL" id="MFC4987477.1"/>
    </source>
</evidence>
<organism evidence="5 6">
    <name type="scientific">Saliphagus infecundisoli</name>
    <dbReference type="NCBI Taxonomy" id="1849069"/>
    <lineage>
        <taxon>Archaea</taxon>
        <taxon>Methanobacteriati</taxon>
        <taxon>Methanobacteriota</taxon>
        <taxon>Stenosarchaea group</taxon>
        <taxon>Halobacteria</taxon>
        <taxon>Halobacteriales</taxon>
        <taxon>Natrialbaceae</taxon>
        <taxon>Saliphagus</taxon>
    </lineage>
</organism>
<dbReference type="RefSeq" id="WP_263623705.1">
    <property type="nucleotide sequence ID" value="NZ_JAIVEF010000011.1"/>
</dbReference>
<keyword evidence="3" id="KW-0472">Membrane</keyword>
<feature type="transmembrane region" description="Helical" evidence="3">
    <location>
        <begin position="318"/>
        <end position="339"/>
    </location>
</feature>
<keyword evidence="2 5" id="KW-0808">Transferase</keyword>
<dbReference type="Pfam" id="PF00535">
    <property type="entry name" value="Glycos_transf_2"/>
    <property type="match status" value="1"/>
</dbReference>
<dbReference type="SUPFAM" id="SSF53448">
    <property type="entry name" value="Nucleotide-diphospho-sugar transferases"/>
    <property type="match status" value="1"/>
</dbReference>
<keyword evidence="6" id="KW-1185">Reference proteome</keyword>
<dbReference type="GO" id="GO:0016757">
    <property type="term" value="F:glycosyltransferase activity"/>
    <property type="evidence" value="ECO:0007669"/>
    <property type="project" value="UniProtKB-KW"/>
</dbReference>